<sequence>NNTNTFSAAGPSNAAASPTQGKSSYVDSSQILDDPNMP</sequence>
<comment type="caution">
    <text evidence="2">The sequence shown here is derived from an EMBL/GenBank/DDBJ whole genome shotgun (WGS) entry which is preliminary data.</text>
</comment>
<gene>
    <name evidence="2" type="ORF">Tci_913272</name>
</gene>
<feature type="compositionally biased region" description="Low complexity" evidence="1">
    <location>
        <begin position="7"/>
        <end position="18"/>
    </location>
</feature>
<evidence type="ECO:0000313" key="2">
    <source>
        <dbReference type="EMBL" id="GFD41303.1"/>
    </source>
</evidence>
<feature type="compositionally biased region" description="Polar residues" evidence="1">
    <location>
        <begin position="19"/>
        <end position="31"/>
    </location>
</feature>
<evidence type="ECO:0000256" key="1">
    <source>
        <dbReference type="SAM" id="MobiDB-lite"/>
    </source>
</evidence>
<feature type="non-terminal residue" evidence="2">
    <location>
        <position position="1"/>
    </location>
</feature>
<accession>A0A699W3J7</accession>
<dbReference type="EMBL" id="BKCJ011549843">
    <property type="protein sequence ID" value="GFD41303.1"/>
    <property type="molecule type" value="Genomic_DNA"/>
</dbReference>
<protein>
    <submittedName>
        <fullName evidence="2">Uncharacterized protein</fullName>
    </submittedName>
</protein>
<reference evidence="2" key="1">
    <citation type="journal article" date="2019" name="Sci. Rep.">
        <title>Draft genome of Tanacetum cinerariifolium, the natural source of mosquito coil.</title>
        <authorList>
            <person name="Yamashiro T."/>
            <person name="Shiraishi A."/>
            <person name="Satake H."/>
            <person name="Nakayama K."/>
        </authorList>
    </citation>
    <scope>NUCLEOTIDE SEQUENCE</scope>
</reference>
<name>A0A699W3J7_TANCI</name>
<feature type="region of interest" description="Disordered" evidence="1">
    <location>
        <begin position="1"/>
        <end position="38"/>
    </location>
</feature>
<dbReference type="AlphaFoldDB" id="A0A699W3J7"/>
<proteinExistence type="predicted"/>
<organism evidence="2">
    <name type="scientific">Tanacetum cinerariifolium</name>
    <name type="common">Dalmatian daisy</name>
    <name type="synonym">Chrysanthemum cinerariifolium</name>
    <dbReference type="NCBI Taxonomy" id="118510"/>
    <lineage>
        <taxon>Eukaryota</taxon>
        <taxon>Viridiplantae</taxon>
        <taxon>Streptophyta</taxon>
        <taxon>Embryophyta</taxon>
        <taxon>Tracheophyta</taxon>
        <taxon>Spermatophyta</taxon>
        <taxon>Magnoliopsida</taxon>
        <taxon>eudicotyledons</taxon>
        <taxon>Gunneridae</taxon>
        <taxon>Pentapetalae</taxon>
        <taxon>asterids</taxon>
        <taxon>campanulids</taxon>
        <taxon>Asterales</taxon>
        <taxon>Asteraceae</taxon>
        <taxon>Asteroideae</taxon>
        <taxon>Anthemideae</taxon>
        <taxon>Anthemidinae</taxon>
        <taxon>Tanacetum</taxon>
    </lineage>
</organism>